<organism evidence="2 3">
    <name type="scientific">[Mycobacterium] crassicus</name>
    <dbReference type="NCBI Taxonomy" id="2872309"/>
    <lineage>
        <taxon>Bacteria</taxon>
        <taxon>Bacillati</taxon>
        <taxon>Actinomycetota</taxon>
        <taxon>Actinomycetes</taxon>
        <taxon>Mycobacteriales</taxon>
        <taxon>Mycobacteriaceae</taxon>
        <taxon>Mycolicibacter</taxon>
    </lineage>
</organism>
<dbReference type="PRINTS" id="PR00038">
    <property type="entry name" value="HTHLUXR"/>
</dbReference>
<dbReference type="PANTHER" id="PTHR47691:SF3">
    <property type="entry name" value="HTH-TYPE TRANSCRIPTIONAL REGULATOR RV0890C-RELATED"/>
    <property type="match status" value="1"/>
</dbReference>
<reference evidence="2 3" key="1">
    <citation type="submission" date="2023-12" db="EMBL/GenBank/DDBJ databases">
        <title>Description of new species of Mycobacterium terrae complex isolated from sewage at the Sao Paulo Zoological Park Foundation in Brazil.</title>
        <authorList>
            <person name="Romagnoli C.L."/>
            <person name="Conceicao E.C."/>
            <person name="Machado E."/>
            <person name="Barreto L.B.P.F."/>
            <person name="Sharma A."/>
            <person name="Silva N.M."/>
            <person name="Marques L.E."/>
            <person name="Juliana M.A."/>
            <person name="Lourenco M.C.S."/>
            <person name="Digiampietri L.A."/>
            <person name="Suffys P.N."/>
            <person name="Viana-Niero C."/>
        </authorList>
    </citation>
    <scope>NUCLEOTIDE SEQUENCE [LARGE SCALE GENOMIC DNA]</scope>
    <source>
        <strain evidence="2 3">MYC098</strain>
    </source>
</reference>
<feature type="domain" description="HTH luxR-type" evidence="1">
    <location>
        <begin position="1023"/>
        <end position="1088"/>
    </location>
</feature>
<dbReference type="Gene3D" id="3.30.70.1230">
    <property type="entry name" value="Nucleotide cyclase"/>
    <property type="match status" value="1"/>
</dbReference>
<dbReference type="RefSeq" id="WP_225407517.1">
    <property type="nucleotide sequence ID" value="NZ_JAYJJR010000007.1"/>
</dbReference>
<dbReference type="EMBL" id="JAYJJR010000007">
    <property type="protein sequence ID" value="MEB3021956.1"/>
    <property type="molecule type" value="Genomic_DNA"/>
</dbReference>
<sequence length="1088" mass="115456">MSPKVSGVQPIGTMTLLVCDAGDPTWLPDVEPAQRAAAIARLQHTLTELIDTHGGMRLAGQGHQDMSRSVVGFARTDDAVACAIALQRAPLAPIRPRVALHTGTVPAAHHGSYPNPVIDRAHQLCDAANSGQTLLSSDAGQSVAYCLPADTWLTDLGCYLLRGTGHPQRVAQLCHHDLVNDFPPLRNCDATLTAHLPAQLTSFVGRDAELADLRRLVGEHRLVTMVGAGGVGKTRLALALAGEAASGFPAGVWWVDLVPISDPNLVAVAAARALGLLDQPGRSATEAVIRFVGDDRLLMVLDNCEHLRDACASLITALLSGCPGLRIIATSREPIGVAGELTWRAPPLSPAVEAVELFAARARLVRPDFAVTGDNSAAVAQICQRLDGLPLAIELAATRVRVLSLSEISNGLDERFGLLNGGARTAAAHQQTLRASVDWSHALLSEPQQVVFRRLAVFAGGFDFDAARVVAGEPDAPPHRIIDDLTQLVDKSLVMVEHAGDTTRYTMLETIRQYAAEKLDQSGQSDALRGRHRDYYNALVTTEVWTGPRWRTKKAEIELDNFRAAFTFSRRRGDTELAAQLASGLQQLWFRGCAAEGLAWFNLVLADASSGTATLAPATHARALADKVSLEALNGIYSHPDQAQQAVAIARALDDPALLARALTGSGFAFLPDPQAALSYVREAIELIGALCDDDRFGQLLGMQVYSTLLAGDLAALRKVAEQWRSLSDAVAGEGLPLFCRWLLGVTQLLGADLAGAVAQFGDVAAETRAGHDPLLRVQSLSLLGVALAYQGDIDGARATADASIAAAADFGVLQLSLTLGRSALVLLAAGDVPGAVGALDAARDACAVPEVLSISPDPAGMVALASGNATGARRWADERCPVAPGVHRISMLATRVRVAIAEGVVRQAEHDAADALALVAETGAYLLAPDIIECLAVLAVDSGEHRHAVRLFGCAAAMRDRTGVVRFKIYDADHTAALDIVRDALPRDDFEESWAAGAALSTAEAVNQAREGIARPHERKRPPTGWASLTTTERNIAQLVGEGLRNKDIAARLYISIRTAEAHLRNIYAKLDLSSRARLAQEAARRT</sequence>
<dbReference type="Pfam" id="PF00196">
    <property type="entry name" value="GerE"/>
    <property type="match status" value="1"/>
</dbReference>
<dbReference type="InterPro" id="IPR036388">
    <property type="entry name" value="WH-like_DNA-bd_sf"/>
</dbReference>
<dbReference type="InterPro" id="IPR000792">
    <property type="entry name" value="Tscrpt_reg_LuxR_C"/>
</dbReference>
<protein>
    <submittedName>
        <fullName evidence="2">LuxR C-terminal-related transcriptional regulator</fullName>
    </submittedName>
</protein>
<dbReference type="InterPro" id="IPR029787">
    <property type="entry name" value="Nucleotide_cyclase"/>
</dbReference>
<dbReference type="Pfam" id="PF25872">
    <property type="entry name" value="HTH_77"/>
    <property type="match status" value="1"/>
</dbReference>
<proteinExistence type="predicted"/>
<dbReference type="InterPro" id="IPR027417">
    <property type="entry name" value="P-loop_NTPase"/>
</dbReference>
<evidence type="ECO:0000313" key="2">
    <source>
        <dbReference type="EMBL" id="MEB3021956.1"/>
    </source>
</evidence>
<dbReference type="PROSITE" id="PS50043">
    <property type="entry name" value="HTH_LUXR_2"/>
    <property type="match status" value="1"/>
</dbReference>
<dbReference type="InterPro" id="IPR016032">
    <property type="entry name" value="Sig_transdc_resp-reg_C-effctor"/>
</dbReference>
<name>A0ABU5XLH7_9MYCO</name>
<evidence type="ECO:0000259" key="1">
    <source>
        <dbReference type="PROSITE" id="PS50043"/>
    </source>
</evidence>
<accession>A0ABU5XLH7</accession>
<gene>
    <name evidence="2" type="ORF">K6T79_12935</name>
</gene>
<dbReference type="Gene3D" id="3.40.50.300">
    <property type="entry name" value="P-loop containing nucleotide triphosphate hydrolases"/>
    <property type="match status" value="1"/>
</dbReference>
<dbReference type="PRINTS" id="PR00364">
    <property type="entry name" value="DISEASERSIST"/>
</dbReference>
<dbReference type="SUPFAM" id="SSF55073">
    <property type="entry name" value="Nucleotide cyclase"/>
    <property type="match status" value="1"/>
</dbReference>
<dbReference type="Proteomes" id="UP001299596">
    <property type="component" value="Unassembled WGS sequence"/>
</dbReference>
<dbReference type="SMART" id="SM00421">
    <property type="entry name" value="HTH_LUXR"/>
    <property type="match status" value="1"/>
</dbReference>
<keyword evidence="3" id="KW-1185">Reference proteome</keyword>
<dbReference type="SUPFAM" id="SSF46894">
    <property type="entry name" value="C-terminal effector domain of the bipartite response regulators"/>
    <property type="match status" value="1"/>
</dbReference>
<dbReference type="SUPFAM" id="SSF52540">
    <property type="entry name" value="P-loop containing nucleoside triphosphate hydrolases"/>
    <property type="match status" value="1"/>
</dbReference>
<dbReference type="CDD" id="cd06170">
    <property type="entry name" value="LuxR_C_like"/>
    <property type="match status" value="1"/>
</dbReference>
<dbReference type="InterPro" id="IPR058852">
    <property type="entry name" value="HTH_77"/>
</dbReference>
<dbReference type="PANTHER" id="PTHR47691">
    <property type="entry name" value="REGULATOR-RELATED"/>
    <property type="match status" value="1"/>
</dbReference>
<comment type="caution">
    <text evidence="2">The sequence shown here is derived from an EMBL/GenBank/DDBJ whole genome shotgun (WGS) entry which is preliminary data.</text>
</comment>
<evidence type="ECO:0000313" key="3">
    <source>
        <dbReference type="Proteomes" id="UP001299596"/>
    </source>
</evidence>
<dbReference type="Gene3D" id="1.10.10.10">
    <property type="entry name" value="Winged helix-like DNA-binding domain superfamily/Winged helix DNA-binding domain"/>
    <property type="match status" value="1"/>
</dbReference>